<proteinExistence type="predicted"/>
<accession>A0A7G2EYM0</accession>
<reference evidence="1 2" key="1">
    <citation type="submission" date="2020-09" db="EMBL/GenBank/DDBJ databases">
        <authorList>
            <person name="Ashkenazy H."/>
        </authorList>
    </citation>
    <scope>NUCLEOTIDE SEQUENCE [LARGE SCALE GENOMIC DNA]</scope>
    <source>
        <strain evidence="2">cv. Cdm-0</strain>
    </source>
</reference>
<dbReference type="Proteomes" id="UP000516314">
    <property type="component" value="Chromosome 4"/>
</dbReference>
<evidence type="ECO:0000313" key="1">
    <source>
        <dbReference type="EMBL" id="CAD5327167.1"/>
    </source>
</evidence>
<evidence type="ECO:0000313" key="2">
    <source>
        <dbReference type="Proteomes" id="UP000516314"/>
    </source>
</evidence>
<organism evidence="1 2">
    <name type="scientific">Arabidopsis thaliana</name>
    <name type="common">Mouse-ear cress</name>
    <dbReference type="NCBI Taxonomy" id="3702"/>
    <lineage>
        <taxon>Eukaryota</taxon>
        <taxon>Viridiplantae</taxon>
        <taxon>Streptophyta</taxon>
        <taxon>Embryophyta</taxon>
        <taxon>Tracheophyta</taxon>
        <taxon>Spermatophyta</taxon>
        <taxon>Magnoliopsida</taxon>
        <taxon>eudicotyledons</taxon>
        <taxon>Gunneridae</taxon>
        <taxon>Pentapetalae</taxon>
        <taxon>rosids</taxon>
        <taxon>malvids</taxon>
        <taxon>Brassicales</taxon>
        <taxon>Brassicaceae</taxon>
        <taxon>Camelineae</taxon>
        <taxon>Arabidopsis</taxon>
    </lineage>
</organism>
<gene>
    <name evidence="1" type="ORF">AT9943_LOCUS14879</name>
</gene>
<dbReference type="EMBL" id="LR881469">
    <property type="protein sequence ID" value="CAD5327167.1"/>
    <property type="molecule type" value="Genomic_DNA"/>
</dbReference>
<protein>
    <submittedName>
        <fullName evidence="1">(thale cress) hypothetical protein</fullName>
    </submittedName>
</protein>
<sequence length="353" mass="39942">MVAALPHNSADLYAQKPPILIEDLFPKSIGLDFNYLEIHYNLEESSHQLEPSVAPCLKEASTAHGDHSFGYMKFRTGKACHLWSFALYSDYGHRLFPLFLLSSEMIYSPHISSPASDNRRTPLPSWLSKVKLGFSPLDLVSILGLISQRKPKPITLSKTSKANISRSVFKTIMLSPIQCLSRLPLLHGRGLHERELTSLVNWHCIYSLRILVLASLRVLWFASKILKNFDLLISNRLCRSMNCGIGLRLVNVDTSSCSSSGVLKYLNLTTISLIQILGFKDHDGIYRRDQNLLLWVSKLSLFDYRTIVSQIIVIALSWVTHLTPLRSIALIPSSTSKMSIDYDYFNVLRFCRG</sequence>
<name>A0A7G2EYM0_ARATH</name>
<dbReference type="AlphaFoldDB" id="A0A7G2EYM0"/>